<proteinExistence type="predicted"/>
<comment type="caution">
    <text evidence="2">The sequence shown here is derived from an EMBL/GenBank/DDBJ whole genome shotgun (WGS) entry which is preliminary data.</text>
</comment>
<name>A0ABV7CDZ3_9GAMM</name>
<dbReference type="EMBL" id="JBHRSD010000001">
    <property type="protein sequence ID" value="MFC3030956.1"/>
    <property type="molecule type" value="Genomic_DNA"/>
</dbReference>
<keyword evidence="3" id="KW-1185">Reference proteome</keyword>
<dbReference type="InterPro" id="IPR008317">
    <property type="entry name" value="UCP030561"/>
</dbReference>
<dbReference type="PIRSF" id="PIRSF030561">
    <property type="entry name" value="UCP030561"/>
    <property type="match status" value="1"/>
</dbReference>
<dbReference type="InterPro" id="IPR032710">
    <property type="entry name" value="NTF2-like_dom_sf"/>
</dbReference>
<dbReference type="SUPFAM" id="SSF54427">
    <property type="entry name" value="NTF2-like"/>
    <property type="match status" value="1"/>
</dbReference>
<evidence type="ECO:0000259" key="1">
    <source>
        <dbReference type="Pfam" id="PF12680"/>
    </source>
</evidence>
<gene>
    <name evidence="2" type="ORF">ACFOEE_00225</name>
</gene>
<dbReference type="InterPro" id="IPR037401">
    <property type="entry name" value="SnoaL-like"/>
</dbReference>
<reference evidence="3" key="1">
    <citation type="journal article" date="2019" name="Int. J. Syst. Evol. Microbiol.">
        <title>The Global Catalogue of Microorganisms (GCM) 10K type strain sequencing project: providing services to taxonomists for standard genome sequencing and annotation.</title>
        <authorList>
            <consortium name="The Broad Institute Genomics Platform"/>
            <consortium name="The Broad Institute Genome Sequencing Center for Infectious Disease"/>
            <person name="Wu L."/>
            <person name="Ma J."/>
        </authorList>
    </citation>
    <scope>NUCLEOTIDE SEQUENCE [LARGE SCALE GENOMIC DNA]</scope>
    <source>
        <strain evidence="3">KCTC 42730</strain>
    </source>
</reference>
<dbReference type="Pfam" id="PF12680">
    <property type="entry name" value="SnoaL_2"/>
    <property type="match status" value="1"/>
</dbReference>
<accession>A0ABV7CDZ3</accession>
<evidence type="ECO:0000313" key="3">
    <source>
        <dbReference type="Proteomes" id="UP001595453"/>
    </source>
</evidence>
<protein>
    <submittedName>
        <fullName evidence="2">Nuclear transport factor 2 family protein</fullName>
    </submittedName>
</protein>
<organism evidence="2 3">
    <name type="scientific">Pseudoalteromonas fenneropenaei</name>
    <dbReference type="NCBI Taxonomy" id="1737459"/>
    <lineage>
        <taxon>Bacteria</taxon>
        <taxon>Pseudomonadati</taxon>
        <taxon>Pseudomonadota</taxon>
        <taxon>Gammaproteobacteria</taxon>
        <taxon>Alteromonadales</taxon>
        <taxon>Pseudoalteromonadaceae</taxon>
        <taxon>Pseudoalteromonas</taxon>
    </lineage>
</organism>
<dbReference type="Gene3D" id="3.10.450.50">
    <property type="match status" value="1"/>
</dbReference>
<feature type="domain" description="SnoaL-like" evidence="1">
    <location>
        <begin position="15"/>
        <end position="115"/>
    </location>
</feature>
<dbReference type="RefSeq" id="WP_377119688.1">
    <property type="nucleotide sequence ID" value="NZ_JBHRSD010000001.1"/>
</dbReference>
<sequence length="120" mass="13370">MTQQELATIALIDKQLAAYNARDIEAFAATYHDEVEISSFSGGLLYRGKAKLIEHYGAKFASLTYLHATSLQRMVSGNYLVDHELAQSSELPSLTVTRSIKIIAAYEVEAGLIRRVTFMR</sequence>
<evidence type="ECO:0000313" key="2">
    <source>
        <dbReference type="EMBL" id="MFC3030956.1"/>
    </source>
</evidence>
<dbReference type="Proteomes" id="UP001595453">
    <property type="component" value="Unassembled WGS sequence"/>
</dbReference>